<name>A0A2V2MSI2_9EURY</name>
<dbReference type="Proteomes" id="UP000245657">
    <property type="component" value="Unassembled WGS sequence"/>
</dbReference>
<dbReference type="SMART" id="SM00091">
    <property type="entry name" value="PAS"/>
    <property type="match status" value="1"/>
</dbReference>
<dbReference type="SUPFAM" id="SSF55781">
    <property type="entry name" value="GAF domain-like"/>
    <property type="match status" value="1"/>
</dbReference>
<evidence type="ECO:0000259" key="8">
    <source>
        <dbReference type="PROSITE" id="PS50112"/>
    </source>
</evidence>
<gene>
    <name evidence="10" type="ORF">DK846_14920</name>
</gene>
<dbReference type="PROSITE" id="PS50113">
    <property type="entry name" value="PAC"/>
    <property type="match status" value="1"/>
</dbReference>
<evidence type="ECO:0000259" key="9">
    <source>
        <dbReference type="PROSITE" id="PS50113"/>
    </source>
</evidence>
<sequence>MGRFRSRYLMRCCMLSGMQLENMGGIRSLSEDPMSDLILFICETVKEEITKVVADIPVQNIKICVFPHYCTSGTHRPDSIISFMSEQIQPGQTGLFFGDTDLSRKGLLPPGISHVGPHTCSGLLAPEDFIQSFISQGSYVINPGWLSSWERYVTEMGFNPQSSTSYYSSNLKEIVVLDTGLVPIAEERIASLKVFSGLPIRVIQVGISHLSGIIRAEILQWQADHIQADCKKEVSSALETTARQMAVLTLLSDISQVSEEKEVISRILTTCQLLFAPHFVGYLPLQSDGPEEMIRMPPDSESGMNNELLFSVTDKDYLFSPDGTGFCVPIINLQETVGILEISGVSVPSRIKEYLNLTLSFTRFLGLAIKNARSWQELKQTRDALESANSELHDKNEELLAISQELQSSNQELITSQKELRESEQFIKGIVNSAQAGIAVLDHDFRILFWNPEMERLFGIFYTTIMGKSIYEIIPHFLLDQTKSLLIQGLSGKTVQAPDYELPASSSGKTTWISAIFNPIFDISQNIIGVIINVYDITQRKESEHDLERAYDAIHIAQSKLAILSSVTRHDILNRVMVISAYSGMLLENVSDEKALKQLKSMAIASKDIQHLIEFTKEYQELGYKKPAWQLIRNVINSRSIQSVLTGIELSIQGDPVEIYVDLMLEKVLYNLVENSKRHGETVTVITIKIEEAGEELLVTYSDNGVGVAEDEKKLIFKQGHGKNTGMGLFLIREILGLTHITIRECGVPGEGVRFEMKVPKGGWRRITE</sequence>
<dbReference type="PROSITE" id="PS50109">
    <property type="entry name" value="HIS_KIN"/>
    <property type="match status" value="1"/>
</dbReference>
<keyword evidence="11" id="KW-1185">Reference proteome</keyword>
<organism evidence="10 11">
    <name type="scientific">Methanospirillum lacunae</name>
    <dbReference type="NCBI Taxonomy" id="668570"/>
    <lineage>
        <taxon>Archaea</taxon>
        <taxon>Methanobacteriati</taxon>
        <taxon>Methanobacteriota</taxon>
        <taxon>Stenosarchaea group</taxon>
        <taxon>Methanomicrobia</taxon>
        <taxon>Methanomicrobiales</taxon>
        <taxon>Methanospirillaceae</taxon>
        <taxon>Methanospirillum</taxon>
    </lineage>
</organism>
<comment type="caution">
    <text evidence="10">The sequence shown here is derived from an EMBL/GenBank/DDBJ whole genome shotgun (WGS) entry which is preliminary data.</text>
</comment>
<feature type="domain" description="PAC" evidence="9">
    <location>
        <begin position="496"/>
        <end position="549"/>
    </location>
</feature>
<dbReference type="InterPro" id="IPR052162">
    <property type="entry name" value="Sensor_kinase/Photoreceptor"/>
</dbReference>
<evidence type="ECO:0000256" key="2">
    <source>
        <dbReference type="ARBA" id="ARBA00012438"/>
    </source>
</evidence>
<evidence type="ECO:0000256" key="6">
    <source>
        <dbReference type="SAM" id="Coils"/>
    </source>
</evidence>
<evidence type="ECO:0000256" key="5">
    <source>
        <dbReference type="ARBA" id="ARBA00022777"/>
    </source>
</evidence>
<dbReference type="AlphaFoldDB" id="A0A2V2MSI2"/>
<dbReference type="SMART" id="SM00387">
    <property type="entry name" value="HATPase_c"/>
    <property type="match status" value="1"/>
</dbReference>
<evidence type="ECO:0000313" key="10">
    <source>
        <dbReference type="EMBL" id="PWR70369.1"/>
    </source>
</evidence>
<evidence type="ECO:0000256" key="4">
    <source>
        <dbReference type="ARBA" id="ARBA00022679"/>
    </source>
</evidence>
<dbReference type="InterPro" id="IPR000700">
    <property type="entry name" value="PAS-assoc_C"/>
</dbReference>
<dbReference type="SUPFAM" id="SSF55785">
    <property type="entry name" value="PYP-like sensor domain (PAS domain)"/>
    <property type="match status" value="1"/>
</dbReference>
<protein>
    <recommendedName>
        <fullName evidence="2">histidine kinase</fullName>
        <ecNumber evidence="2">2.7.13.3</ecNumber>
    </recommendedName>
</protein>
<feature type="domain" description="PAS" evidence="8">
    <location>
        <begin position="423"/>
        <end position="474"/>
    </location>
</feature>
<dbReference type="SUPFAM" id="SSF55874">
    <property type="entry name" value="ATPase domain of HSP90 chaperone/DNA topoisomerase II/histidine kinase"/>
    <property type="match status" value="1"/>
</dbReference>
<feature type="domain" description="Histidine kinase" evidence="7">
    <location>
        <begin position="567"/>
        <end position="763"/>
    </location>
</feature>
<dbReference type="InterPro" id="IPR005467">
    <property type="entry name" value="His_kinase_dom"/>
</dbReference>
<dbReference type="InterPro" id="IPR036890">
    <property type="entry name" value="HATPase_C_sf"/>
</dbReference>
<dbReference type="NCBIfam" id="TIGR00229">
    <property type="entry name" value="sensory_box"/>
    <property type="match status" value="1"/>
</dbReference>
<dbReference type="InterPro" id="IPR003594">
    <property type="entry name" value="HATPase_dom"/>
</dbReference>
<feature type="coiled-coil region" evidence="6">
    <location>
        <begin position="378"/>
        <end position="412"/>
    </location>
</feature>
<keyword evidence="5" id="KW-0418">Kinase</keyword>
<evidence type="ECO:0000259" key="7">
    <source>
        <dbReference type="PROSITE" id="PS50109"/>
    </source>
</evidence>
<dbReference type="EC" id="2.7.13.3" evidence="2"/>
<evidence type="ECO:0000256" key="1">
    <source>
        <dbReference type="ARBA" id="ARBA00000085"/>
    </source>
</evidence>
<dbReference type="Pfam" id="PF02518">
    <property type="entry name" value="HATPase_c"/>
    <property type="match status" value="1"/>
</dbReference>
<evidence type="ECO:0000313" key="11">
    <source>
        <dbReference type="Proteomes" id="UP000245657"/>
    </source>
</evidence>
<dbReference type="EMBL" id="QGMY01000014">
    <property type="protein sequence ID" value="PWR70369.1"/>
    <property type="molecule type" value="Genomic_DNA"/>
</dbReference>
<dbReference type="InterPro" id="IPR013656">
    <property type="entry name" value="PAS_4"/>
</dbReference>
<proteinExistence type="predicted"/>
<evidence type="ECO:0000256" key="3">
    <source>
        <dbReference type="ARBA" id="ARBA00022553"/>
    </source>
</evidence>
<dbReference type="CDD" id="cd00130">
    <property type="entry name" value="PAS"/>
    <property type="match status" value="1"/>
</dbReference>
<dbReference type="Gene3D" id="3.30.450.20">
    <property type="entry name" value="PAS domain"/>
    <property type="match status" value="1"/>
</dbReference>
<reference evidence="10 11" key="1">
    <citation type="submission" date="2018-05" db="EMBL/GenBank/DDBJ databases">
        <title>Draft genome of Methanospirillum lacunae Ki8-1.</title>
        <authorList>
            <person name="Dueholm M.S."/>
            <person name="Nielsen P.H."/>
            <person name="Bakmann L.F."/>
            <person name="Otzen D.E."/>
        </authorList>
    </citation>
    <scope>NUCLEOTIDE SEQUENCE [LARGE SCALE GENOMIC DNA]</scope>
    <source>
        <strain evidence="10 11">Ki8-1</strain>
    </source>
</reference>
<keyword evidence="6" id="KW-0175">Coiled coil</keyword>
<dbReference type="PANTHER" id="PTHR43304:SF1">
    <property type="entry name" value="PAC DOMAIN-CONTAINING PROTEIN"/>
    <property type="match status" value="1"/>
</dbReference>
<keyword evidence="3" id="KW-0597">Phosphoprotein</keyword>
<dbReference type="InterPro" id="IPR000014">
    <property type="entry name" value="PAS"/>
</dbReference>
<dbReference type="GO" id="GO:0004673">
    <property type="term" value="F:protein histidine kinase activity"/>
    <property type="evidence" value="ECO:0007669"/>
    <property type="project" value="UniProtKB-EC"/>
</dbReference>
<dbReference type="Gene3D" id="3.30.565.10">
    <property type="entry name" value="Histidine kinase-like ATPase, C-terminal domain"/>
    <property type="match status" value="1"/>
</dbReference>
<accession>A0A2V2MSI2</accession>
<dbReference type="InterPro" id="IPR035965">
    <property type="entry name" value="PAS-like_dom_sf"/>
</dbReference>
<keyword evidence="4" id="KW-0808">Transferase</keyword>
<comment type="catalytic activity">
    <reaction evidence="1">
        <text>ATP + protein L-histidine = ADP + protein N-phospho-L-histidine.</text>
        <dbReference type="EC" id="2.7.13.3"/>
    </reaction>
</comment>
<dbReference type="PROSITE" id="PS50112">
    <property type="entry name" value="PAS"/>
    <property type="match status" value="1"/>
</dbReference>
<dbReference type="PANTHER" id="PTHR43304">
    <property type="entry name" value="PHYTOCHROME-LIKE PROTEIN CPH1"/>
    <property type="match status" value="1"/>
</dbReference>
<dbReference type="Pfam" id="PF08448">
    <property type="entry name" value="PAS_4"/>
    <property type="match status" value="1"/>
</dbReference>